<dbReference type="Pfam" id="PF01256">
    <property type="entry name" value="Carb_kinase"/>
    <property type="match status" value="1"/>
</dbReference>
<evidence type="ECO:0000313" key="2">
    <source>
        <dbReference type="EMBL" id="EQD32074.1"/>
    </source>
</evidence>
<dbReference type="GO" id="GO:0016836">
    <property type="term" value="F:hydro-lyase activity"/>
    <property type="evidence" value="ECO:0007669"/>
    <property type="project" value="InterPro"/>
</dbReference>
<proteinExistence type="predicted"/>
<gene>
    <name evidence="2" type="ORF">B1B_17842</name>
</gene>
<sequence length="92" mass="10076">IITDGKRTLHSPGGNARMTMGGTGDLLAGVVAALLARGIDEMHASALGSFINKKAGDMAFSAHSYWFGIMDMVNTIPETMKWLYQYCYEERD</sequence>
<reference evidence="2" key="1">
    <citation type="submission" date="2013-08" db="EMBL/GenBank/DDBJ databases">
        <authorList>
            <person name="Mendez C."/>
            <person name="Richter M."/>
            <person name="Ferrer M."/>
            <person name="Sanchez J."/>
        </authorList>
    </citation>
    <scope>NUCLEOTIDE SEQUENCE</scope>
</reference>
<organism evidence="2">
    <name type="scientific">mine drainage metagenome</name>
    <dbReference type="NCBI Taxonomy" id="410659"/>
    <lineage>
        <taxon>unclassified sequences</taxon>
        <taxon>metagenomes</taxon>
        <taxon>ecological metagenomes</taxon>
    </lineage>
</organism>
<feature type="domain" description="YjeF C-terminal" evidence="1">
    <location>
        <begin position="1"/>
        <end position="83"/>
    </location>
</feature>
<dbReference type="GO" id="GO:0016301">
    <property type="term" value="F:kinase activity"/>
    <property type="evidence" value="ECO:0007669"/>
    <property type="project" value="UniProtKB-KW"/>
</dbReference>
<protein>
    <submittedName>
        <fullName evidence="2">Uncharacterized protein family, carbohydrate kinase-related domain protein</fullName>
    </submittedName>
</protein>
<accession>T0ZTU6</accession>
<feature type="non-terminal residue" evidence="2">
    <location>
        <position position="1"/>
    </location>
</feature>
<dbReference type="InterPro" id="IPR000631">
    <property type="entry name" value="CARKD"/>
</dbReference>
<dbReference type="SUPFAM" id="SSF53613">
    <property type="entry name" value="Ribokinase-like"/>
    <property type="match status" value="1"/>
</dbReference>
<keyword evidence="2" id="KW-0418">Kinase</keyword>
<comment type="caution">
    <text evidence="2">The sequence shown here is derived from an EMBL/GenBank/DDBJ whole genome shotgun (WGS) entry which is preliminary data.</text>
</comment>
<dbReference type="AlphaFoldDB" id="T0ZTU6"/>
<dbReference type="InterPro" id="IPR029056">
    <property type="entry name" value="Ribokinase-like"/>
</dbReference>
<evidence type="ECO:0000259" key="1">
    <source>
        <dbReference type="PROSITE" id="PS51383"/>
    </source>
</evidence>
<keyword evidence="2" id="KW-0808">Transferase</keyword>
<dbReference type="PROSITE" id="PS51383">
    <property type="entry name" value="YJEF_C_3"/>
    <property type="match status" value="1"/>
</dbReference>
<name>T0ZTU6_9ZZZZ</name>
<dbReference type="EMBL" id="AUZY01011929">
    <property type="protein sequence ID" value="EQD32074.1"/>
    <property type="molecule type" value="Genomic_DNA"/>
</dbReference>
<dbReference type="Gene3D" id="3.40.1190.20">
    <property type="match status" value="1"/>
</dbReference>
<reference evidence="2" key="2">
    <citation type="journal article" date="2014" name="ISME J.">
        <title>Microbial stratification in low pH oxic and suboxic macroscopic growths along an acid mine drainage.</title>
        <authorList>
            <person name="Mendez-Garcia C."/>
            <person name="Mesa V."/>
            <person name="Sprenger R.R."/>
            <person name="Richter M."/>
            <person name="Diez M.S."/>
            <person name="Solano J."/>
            <person name="Bargiela R."/>
            <person name="Golyshina O.V."/>
            <person name="Manteca A."/>
            <person name="Ramos J.L."/>
            <person name="Gallego J.R."/>
            <person name="Llorente I."/>
            <person name="Martins Dos Santos V.A."/>
            <person name="Jensen O.N."/>
            <person name="Pelaez A.I."/>
            <person name="Sanchez J."/>
            <person name="Ferrer M."/>
        </authorList>
    </citation>
    <scope>NUCLEOTIDE SEQUENCE</scope>
</reference>